<name>A0A3M7PEQ5_BRAPC</name>
<dbReference type="InterPro" id="IPR033315">
    <property type="entry name" value="Fan1-like"/>
</dbReference>
<keyword evidence="1" id="KW-0464">Manganese</keyword>
<feature type="region of interest" description="Disordered" evidence="2">
    <location>
        <begin position="1"/>
        <end position="26"/>
    </location>
</feature>
<dbReference type="GO" id="GO:0036297">
    <property type="term" value="P:interstrand cross-link repair"/>
    <property type="evidence" value="ECO:0007669"/>
    <property type="project" value="InterPro"/>
</dbReference>
<feature type="compositionally biased region" description="Basic and acidic residues" evidence="2">
    <location>
        <begin position="93"/>
        <end position="103"/>
    </location>
</feature>
<evidence type="ECO:0000313" key="5">
    <source>
        <dbReference type="Proteomes" id="UP000276133"/>
    </source>
</evidence>
<keyword evidence="1" id="KW-0539">Nucleus</keyword>
<dbReference type="Pfam" id="PF21315">
    <property type="entry name" value="FAN1_HTH"/>
    <property type="match status" value="1"/>
</dbReference>
<comment type="caution">
    <text evidence="4">The sequence shown here is derived from an EMBL/GenBank/DDBJ whole genome shotgun (WGS) entry which is preliminary data.</text>
</comment>
<dbReference type="AlphaFoldDB" id="A0A3M7PEQ5"/>
<evidence type="ECO:0000313" key="4">
    <source>
        <dbReference type="EMBL" id="RMZ97499.1"/>
    </source>
</evidence>
<comment type="subcellular location">
    <subcellularLocation>
        <location evidence="1">Nucleus</location>
    </subcellularLocation>
</comment>
<dbReference type="EMBL" id="REGN01011377">
    <property type="protein sequence ID" value="RMZ97499.1"/>
    <property type="molecule type" value="Genomic_DNA"/>
</dbReference>
<comment type="cofactor">
    <cofactor evidence="1">
        <name>Mg(2+)</name>
        <dbReference type="ChEBI" id="CHEBI:18420"/>
    </cofactor>
    <cofactor evidence="1">
        <name>Mn(2+)</name>
        <dbReference type="ChEBI" id="CHEBI:29035"/>
    </cofactor>
</comment>
<comment type="function">
    <text evidence="1">Nuclease required for the repair of DNA interstrand cross-links (ICL). Acts as a 5'-3' exonuclease that anchors at a cut end of DNA and cleaves DNA successively at every third nucleotide, allowing to excise an ICL from one strand through flanking incisions.</text>
</comment>
<keyword evidence="1" id="KW-0460">Magnesium</keyword>
<dbReference type="PANTHER" id="PTHR15749">
    <property type="entry name" value="FANCONI-ASSOCIATED NUCLEASE 1"/>
    <property type="match status" value="1"/>
</dbReference>
<dbReference type="PANTHER" id="PTHR15749:SF4">
    <property type="entry name" value="FANCONI-ASSOCIATED NUCLEASE 1"/>
    <property type="match status" value="1"/>
</dbReference>
<protein>
    <recommendedName>
        <fullName evidence="1">Fanconi-associated nuclease</fullName>
        <ecNumber evidence="1">3.1.4.1</ecNumber>
    </recommendedName>
</protein>
<keyword evidence="1" id="KW-0479">Metal-binding</keyword>
<dbReference type="Proteomes" id="UP000276133">
    <property type="component" value="Unassembled WGS sequence"/>
</dbReference>
<gene>
    <name evidence="4" type="ORF">BpHYR1_046818</name>
</gene>
<comment type="similarity">
    <text evidence="1">Belongs to the FAN1 family.</text>
</comment>
<dbReference type="GO" id="GO:0004528">
    <property type="term" value="F:phosphodiesterase I activity"/>
    <property type="evidence" value="ECO:0007669"/>
    <property type="project" value="UniProtKB-EC"/>
</dbReference>
<sequence length="369" mass="43214">MPIKRSSSGKLSRKSSSNNLEASETEKNSLLNMFKKIESDSILKECDLCHKKLKPSMLNKHQKFECTNNIKTESLNNEEIIIIDDDEPTNKPTKCEKIDHEDMSEINSSPKRIKLEQDSVFSEKNSDTNEDKDLSEDLQNNEPFDFYLKNFTNAIDSVLKEEQFSHLFDDQDLKIIEKFNFLGNSTKMLYVRLFQRKFKWHSIENINYERISKDPSPYLDELKRNEFIIDETSIQTYEEVIYLFKIPQLKELIRICHISAASQSNKTEMIRTILQHFRTQKSVKSHFFKKSLGDQAKSSSTPNYMLQCKSILGKCFKLDKNVRGIFVRALILYSLSSSYQSDPNNAGQQQLYYFIFYFISFSTEKKKSN</sequence>
<feature type="domain" description="Fanconi-associated nuclease 1-like winged-helix" evidence="3">
    <location>
        <begin position="146"/>
        <end position="223"/>
    </location>
</feature>
<comment type="catalytic activity">
    <reaction evidence="1">
        <text>Hydrolytically removes 5'-nucleotides successively from the 3'-hydroxy termini of 3'-hydroxy-terminated oligonucleotides.</text>
        <dbReference type="EC" id="3.1.4.1"/>
    </reaction>
</comment>
<accession>A0A3M7PEQ5</accession>
<dbReference type="GO" id="GO:0046872">
    <property type="term" value="F:metal ion binding"/>
    <property type="evidence" value="ECO:0007669"/>
    <property type="project" value="UniProtKB-KW"/>
</dbReference>
<keyword evidence="1" id="KW-0227">DNA damage</keyword>
<dbReference type="GO" id="GO:0005634">
    <property type="term" value="C:nucleus"/>
    <property type="evidence" value="ECO:0007669"/>
    <property type="project" value="UniProtKB-SubCell"/>
</dbReference>
<dbReference type="STRING" id="10195.A0A3M7PEQ5"/>
<dbReference type="InterPro" id="IPR049125">
    <property type="entry name" value="FAN1-like_WH"/>
</dbReference>
<dbReference type="OrthoDB" id="76364at2759"/>
<feature type="compositionally biased region" description="Low complexity" evidence="2">
    <location>
        <begin position="1"/>
        <end position="20"/>
    </location>
</feature>
<dbReference type="EC" id="3.1.4.1" evidence="1"/>
<evidence type="ECO:0000259" key="3">
    <source>
        <dbReference type="Pfam" id="PF21315"/>
    </source>
</evidence>
<evidence type="ECO:0000256" key="1">
    <source>
        <dbReference type="RuleBase" id="RU365033"/>
    </source>
</evidence>
<keyword evidence="1" id="KW-0540">Nuclease</keyword>
<keyword evidence="1" id="KW-0378">Hydrolase</keyword>
<feature type="region of interest" description="Disordered" evidence="2">
    <location>
        <begin position="86"/>
        <end position="137"/>
    </location>
</feature>
<keyword evidence="1" id="KW-0234">DNA repair</keyword>
<dbReference type="GO" id="GO:0008409">
    <property type="term" value="F:5'-3' exonuclease activity"/>
    <property type="evidence" value="ECO:0007669"/>
    <property type="project" value="TreeGrafter"/>
</dbReference>
<organism evidence="4 5">
    <name type="scientific">Brachionus plicatilis</name>
    <name type="common">Marine rotifer</name>
    <name type="synonym">Brachionus muelleri</name>
    <dbReference type="NCBI Taxonomy" id="10195"/>
    <lineage>
        <taxon>Eukaryota</taxon>
        <taxon>Metazoa</taxon>
        <taxon>Spiralia</taxon>
        <taxon>Gnathifera</taxon>
        <taxon>Rotifera</taxon>
        <taxon>Eurotatoria</taxon>
        <taxon>Monogononta</taxon>
        <taxon>Pseudotrocha</taxon>
        <taxon>Ploima</taxon>
        <taxon>Brachionidae</taxon>
        <taxon>Brachionus</taxon>
    </lineage>
</organism>
<proteinExistence type="inferred from homology"/>
<dbReference type="GO" id="GO:0070336">
    <property type="term" value="F:flap-structured DNA binding"/>
    <property type="evidence" value="ECO:0007669"/>
    <property type="project" value="TreeGrafter"/>
</dbReference>
<reference evidence="4 5" key="1">
    <citation type="journal article" date="2018" name="Sci. Rep.">
        <title>Genomic signatures of local adaptation to the degree of environmental predictability in rotifers.</title>
        <authorList>
            <person name="Franch-Gras L."/>
            <person name="Hahn C."/>
            <person name="Garcia-Roger E.M."/>
            <person name="Carmona M.J."/>
            <person name="Serra M."/>
            <person name="Gomez A."/>
        </authorList>
    </citation>
    <scope>NUCLEOTIDE SEQUENCE [LARGE SCALE GENOMIC DNA]</scope>
    <source>
        <strain evidence="4">HYR1</strain>
    </source>
</reference>
<keyword evidence="5" id="KW-1185">Reference proteome</keyword>
<evidence type="ECO:0000256" key="2">
    <source>
        <dbReference type="SAM" id="MobiDB-lite"/>
    </source>
</evidence>
<dbReference type="GO" id="GO:0017108">
    <property type="term" value="F:5'-flap endonuclease activity"/>
    <property type="evidence" value="ECO:0007669"/>
    <property type="project" value="TreeGrafter"/>
</dbReference>